<dbReference type="EMBL" id="JAVRRG010000064">
    <property type="protein sequence ID" value="KAK5092106.1"/>
    <property type="molecule type" value="Genomic_DNA"/>
</dbReference>
<organism evidence="1 2">
    <name type="scientific">Lithohypha guttulata</name>
    <dbReference type="NCBI Taxonomy" id="1690604"/>
    <lineage>
        <taxon>Eukaryota</taxon>
        <taxon>Fungi</taxon>
        <taxon>Dikarya</taxon>
        <taxon>Ascomycota</taxon>
        <taxon>Pezizomycotina</taxon>
        <taxon>Eurotiomycetes</taxon>
        <taxon>Chaetothyriomycetidae</taxon>
        <taxon>Chaetothyriales</taxon>
        <taxon>Trichomeriaceae</taxon>
        <taxon>Lithohypha</taxon>
    </lineage>
</organism>
<keyword evidence="2" id="KW-1185">Reference proteome</keyword>
<sequence>MLVNKALHAISAEIYLQEATFRFSQVGQARFYSRLGVPTEHSKRIRYLTGLLKPLTGLDITARSLKKTFPELRLIILKARLCEDNYRRKLLNIRWLRDSVQAQNISFTTYLNFVCPRPCARRNSPWQTIKVTLTNGGMTRLFETKRVEQDFYNRIKQYLEVEFGGDACTGWPDWQSGKDRRYCEVEWQK</sequence>
<accession>A0ABR0K8W4</accession>
<protein>
    <submittedName>
        <fullName evidence="1">Uncharacterized protein</fullName>
    </submittedName>
</protein>
<comment type="caution">
    <text evidence="1">The sequence shown here is derived from an EMBL/GenBank/DDBJ whole genome shotgun (WGS) entry which is preliminary data.</text>
</comment>
<evidence type="ECO:0000313" key="2">
    <source>
        <dbReference type="Proteomes" id="UP001345013"/>
    </source>
</evidence>
<evidence type="ECO:0000313" key="1">
    <source>
        <dbReference type="EMBL" id="KAK5092106.1"/>
    </source>
</evidence>
<dbReference type="Proteomes" id="UP001345013">
    <property type="component" value="Unassembled WGS sequence"/>
</dbReference>
<reference evidence="1 2" key="1">
    <citation type="submission" date="2023-08" db="EMBL/GenBank/DDBJ databases">
        <title>Black Yeasts Isolated from many extreme environments.</title>
        <authorList>
            <person name="Coleine C."/>
            <person name="Stajich J.E."/>
            <person name="Selbmann L."/>
        </authorList>
    </citation>
    <scope>NUCLEOTIDE SEQUENCE [LARGE SCALE GENOMIC DNA]</scope>
    <source>
        <strain evidence="1 2">CCFEE 5885</strain>
    </source>
</reference>
<name>A0ABR0K8W4_9EURO</name>
<gene>
    <name evidence="1" type="ORF">LTR24_005547</name>
</gene>
<proteinExistence type="predicted"/>